<dbReference type="Proteomes" id="UP000001106">
    <property type="component" value="Chromosome"/>
</dbReference>
<proteinExistence type="predicted"/>
<name>A6UWA1_META3</name>
<dbReference type="PROSITE" id="PS50966">
    <property type="entry name" value="ZF_SWIM"/>
    <property type="match status" value="1"/>
</dbReference>
<dbReference type="InterPro" id="IPR007527">
    <property type="entry name" value="Znf_SWIM"/>
</dbReference>
<dbReference type="Pfam" id="PF04434">
    <property type="entry name" value="SWIM"/>
    <property type="match status" value="1"/>
</dbReference>
<keyword evidence="1" id="KW-0479">Metal-binding</keyword>
<dbReference type="KEGG" id="mae:Maeo_1196"/>
<dbReference type="eggNOG" id="arCOG03430">
    <property type="taxonomic scope" value="Archaea"/>
</dbReference>
<feature type="domain" description="SWIM-type" evidence="2">
    <location>
        <begin position="44"/>
        <end position="76"/>
    </location>
</feature>
<keyword evidence="1" id="KW-0862">Zinc</keyword>
<dbReference type="HOGENOM" id="CLU_1207638_0_0_2"/>
<dbReference type="OrthoDB" id="41163at2157"/>
<evidence type="ECO:0000256" key="1">
    <source>
        <dbReference type="PROSITE-ProRule" id="PRU00325"/>
    </source>
</evidence>
<reference evidence="3" key="1">
    <citation type="submission" date="2007-06" db="EMBL/GenBank/DDBJ databases">
        <title>Complete sequence of Methanococcus aeolicus Nankai-3.</title>
        <authorList>
            <consortium name="US DOE Joint Genome Institute"/>
            <person name="Copeland A."/>
            <person name="Lucas S."/>
            <person name="Lapidus A."/>
            <person name="Barry K."/>
            <person name="Glavina del Rio T."/>
            <person name="Dalin E."/>
            <person name="Tice H."/>
            <person name="Pitluck S."/>
            <person name="Chain P."/>
            <person name="Malfatti S."/>
            <person name="Shin M."/>
            <person name="Vergez L."/>
            <person name="Schmutz J."/>
            <person name="Larimer F."/>
            <person name="Land M."/>
            <person name="Hauser L."/>
            <person name="Kyrpides N."/>
            <person name="Lykidis A."/>
            <person name="Sieprawska-Lupa M."/>
            <person name="Whitman W.B."/>
            <person name="Richardson P."/>
        </authorList>
    </citation>
    <scope>NUCLEOTIDE SEQUENCE [LARGE SCALE GENOMIC DNA]</scope>
    <source>
        <strain evidence="3">Nankai-3</strain>
    </source>
</reference>
<organism evidence="3 4">
    <name type="scientific">Methanococcus aeolicus (strain ATCC BAA-1280 / DSM 17508 / OCM 812 / Nankai-3)</name>
    <dbReference type="NCBI Taxonomy" id="419665"/>
    <lineage>
        <taxon>Archaea</taxon>
        <taxon>Methanobacteriati</taxon>
        <taxon>Methanobacteriota</taxon>
        <taxon>Methanomada group</taxon>
        <taxon>Methanococci</taxon>
        <taxon>Methanococcales</taxon>
        <taxon>Methanococcaceae</taxon>
        <taxon>Methanococcus</taxon>
    </lineage>
</organism>
<dbReference type="EMBL" id="CP000743">
    <property type="protein sequence ID" value="ABR56773.1"/>
    <property type="molecule type" value="Genomic_DNA"/>
</dbReference>
<sequence>MDYKDIYDDKIKERGGQYYKNNLVNFCVKFENKLYGKVVGGDLYRTTVDLKDYAGICSCPYKYNCKHAYALIEAYKNNNFINGDELFNNLKNKPKDELIDILKNIVVDGFFWGELLERNNKNNLVEKGKSILKLIPIENKNIYTFKSFLRNRFLKNATNEELLDLLEEIANNEYLEAENRDTIEIVEMMVLEIFERNNKELVKSALKLYNKRKNKLWLVNEYYIDYFGIEY</sequence>
<evidence type="ECO:0000313" key="4">
    <source>
        <dbReference type="Proteomes" id="UP000001106"/>
    </source>
</evidence>
<evidence type="ECO:0000259" key="2">
    <source>
        <dbReference type="PROSITE" id="PS50966"/>
    </source>
</evidence>
<dbReference type="GO" id="GO:0008270">
    <property type="term" value="F:zinc ion binding"/>
    <property type="evidence" value="ECO:0007669"/>
    <property type="project" value="UniProtKB-KW"/>
</dbReference>
<keyword evidence="4" id="KW-1185">Reference proteome</keyword>
<gene>
    <name evidence="3" type="ordered locus">Maeo_1196</name>
</gene>
<dbReference type="RefSeq" id="WP_011973905.1">
    <property type="nucleotide sequence ID" value="NC_009635.1"/>
</dbReference>
<keyword evidence="1" id="KW-0863">Zinc-finger</keyword>
<evidence type="ECO:0000313" key="3">
    <source>
        <dbReference type="EMBL" id="ABR56773.1"/>
    </source>
</evidence>
<dbReference type="AlphaFoldDB" id="A6UWA1"/>
<protein>
    <submittedName>
        <fullName evidence="3">Zinc finger SWIM domain protein</fullName>
    </submittedName>
</protein>
<dbReference type="GeneID" id="5327367"/>
<accession>A6UWA1</accession>
<dbReference type="STRING" id="419665.Maeo_1196"/>